<reference evidence="1 2" key="1">
    <citation type="submission" date="2016-10" db="EMBL/GenBank/DDBJ databases">
        <authorList>
            <person name="de Groot N.N."/>
        </authorList>
    </citation>
    <scope>NUCLEOTIDE SEQUENCE [LARGE SCALE GENOMIC DNA]</scope>
    <source>
        <strain evidence="1 2">DSM 797</strain>
    </source>
</reference>
<protein>
    <recommendedName>
        <fullName evidence="3">Uracil DNA glycosylase superfamily protein</fullName>
    </recommendedName>
</protein>
<gene>
    <name evidence="1" type="ORF">SAMN04515677_11164</name>
</gene>
<dbReference type="EMBL" id="FNGW01000011">
    <property type="protein sequence ID" value="SDM41670.1"/>
    <property type="molecule type" value="Genomic_DNA"/>
</dbReference>
<organism evidence="1 2">
    <name type="scientific">Romboutsia lituseburensis DSM 797</name>
    <dbReference type="NCBI Taxonomy" id="1121325"/>
    <lineage>
        <taxon>Bacteria</taxon>
        <taxon>Bacillati</taxon>
        <taxon>Bacillota</taxon>
        <taxon>Clostridia</taxon>
        <taxon>Peptostreptococcales</taxon>
        <taxon>Peptostreptococcaceae</taxon>
        <taxon>Romboutsia</taxon>
    </lineage>
</organism>
<name>A0A1G9T1Y1_9FIRM</name>
<keyword evidence="2" id="KW-1185">Reference proteome</keyword>
<dbReference type="STRING" id="1121325.SAMN04515677_11164"/>
<evidence type="ECO:0000313" key="2">
    <source>
        <dbReference type="Proteomes" id="UP000199068"/>
    </source>
</evidence>
<accession>A0A1G9T1Y1</accession>
<evidence type="ECO:0000313" key="1">
    <source>
        <dbReference type="EMBL" id="SDM41670.1"/>
    </source>
</evidence>
<dbReference type="AlphaFoldDB" id="A0A1G9T1Y1"/>
<sequence>MKKLLENYKDVIQRLPFKDKYEKNELLTEDFLIDKSNNIEIYYAPHNEYLNSKAKIFIVGITPGFQQMSTAISTAKKELDKGEDIETIKYKCKVAGRFSGSLRKNIISMLDEIKLNEAMNVESCSELFEEKDYLLHTVSLIPYPVFVKKQNYSGHTPKLLKSDFLMKYIYEDFIQELKSIDNFRNILLIPLGKAVEEVLEKLSEENIISENQILKGFPHPSGANVNRLVQLQQNKESLINQIRENINPEIIFEDK</sequence>
<proteinExistence type="predicted"/>
<dbReference type="Proteomes" id="UP000199068">
    <property type="component" value="Unassembled WGS sequence"/>
</dbReference>
<evidence type="ECO:0008006" key="3">
    <source>
        <dbReference type="Google" id="ProtNLM"/>
    </source>
</evidence>
<dbReference type="RefSeq" id="WP_092727470.1">
    <property type="nucleotide sequence ID" value="NZ_FNGW01000011.1"/>
</dbReference>